<gene>
    <name evidence="8" type="ORF">CLV75_0651</name>
</gene>
<keyword evidence="9" id="KW-1185">Reference proteome</keyword>
<keyword evidence="3 7" id="KW-0812">Transmembrane</keyword>
<comment type="subcellular location">
    <subcellularLocation>
        <location evidence="1">Membrane</location>
        <topology evidence="1">Multi-pass membrane protein</topology>
    </subcellularLocation>
</comment>
<dbReference type="EMBL" id="RCCT01000001">
    <property type="protein sequence ID" value="RLK10672.1"/>
    <property type="molecule type" value="Genomic_DNA"/>
</dbReference>
<evidence type="ECO:0000256" key="6">
    <source>
        <dbReference type="SAM" id="MobiDB-lite"/>
    </source>
</evidence>
<organism evidence="8 9">
    <name type="scientific">Ruegeria conchae</name>
    <dbReference type="NCBI Taxonomy" id="981384"/>
    <lineage>
        <taxon>Bacteria</taxon>
        <taxon>Pseudomonadati</taxon>
        <taxon>Pseudomonadota</taxon>
        <taxon>Alphaproteobacteria</taxon>
        <taxon>Rhodobacterales</taxon>
        <taxon>Roseobacteraceae</taxon>
        <taxon>Ruegeria</taxon>
    </lineage>
</organism>
<feature type="transmembrane region" description="Helical" evidence="7">
    <location>
        <begin position="58"/>
        <end position="77"/>
    </location>
</feature>
<protein>
    <submittedName>
        <fullName evidence="8">Putative PurR-regulated permease PerM</fullName>
    </submittedName>
</protein>
<dbReference type="AlphaFoldDB" id="A0A497ZSB9"/>
<dbReference type="InterPro" id="IPR002549">
    <property type="entry name" value="AI-2E-like"/>
</dbReference>
<evidence type="ECO:0000256" key="1">
    <source>
        <dbReference type="ARBA" id="ARBA00004141"/>
    </source>
</evidence>
<name>A0A497ZSB9_9RHOB</name>
<sequence length="378" mass="41004">MFSNTHQRQADPGQLMTSDPENSPSRARLQLGVLRDVVIVATLVVLGLYAGANFLVPLTMALLINVLILALSDRVIAVTRVPIWIANLAGVTVVLAGLFMIMYILGSQATQFARSINTYESQFDGAVHRITGLVGNDVTTFIRDNLVSIDMSYVARLLLGSATSLLNQFFLISLYVAFLMAERLAFRKKIQIAAGNPQLGADLASVLDAISYSLQRYVGVKTLISLITALISYSIFKALGLEYAETWAVLTFALNFIPSIGSIIAVIFPSMIALVQFETIGPFLVIVLGCGTLQFVIGNFLDPAMLGRSLNMSTFLVILALTFWTTVWGLIGAFLSVPLTVCILIIFSHIPALRPVAVLMSLDGQLGDDSHARVDDKQ</sequence>
<proteinExistence type="inferred from homology"/>
<comment type="similarity">
    <text evidence="2">Belongs to the autoinducer-2 exporter (AI-2E) (TC 2.A.86) family.</text>
</comment>
<evidence type="ECO:0000256" key="4">
    <source>
        <dbReference type="ARBA" id="ARBA00022989"/>
    </source>
</evidence>
<feature type="transmembrane region" description="Helical" evidence="7">
    <location>
        <begin position="321"/>
        <end position="347"/>
    </location>
</feature>
<evidence type="ECO:0000256" key="2">
    <source>
        <dbReference type="ARBA" id="ARBA00009773"/>
    </source>
</evidence>
<dbReference type="GO" id="GO:0016020">
    <property type="term" value="C:membrane"/>
    <property type="evidence" value="ECO:0007669"/>
    <property type="project" value="UniProtKB-SubCell"/>
</dbReference>
<comment type="caution">
    <text evidence="8">The sequence shown here is derived from an EMBL/GenBank/DDBJ whole genome shotgun (WGS) entry which is preliminary data.</text>
</comment>
<dbReference type="GO" id="GO:0055085">
    <property type="term" value="P:transmembrane transport"/>
    <property type="evidence" value="ECO:0007669"/>
    <property type="project" value="TreeGrafter"/>
</dbReference>
<evidence type="ECO:0000256" key="7">
    <source>
        <dbReference type="SAM" id="Phobius"/>
    </source>
</evidence>
<keyword evidence="5 7" id="KW-0472">Membrane</keyword>
<dbReference type="PANTHER" id="PTHR21716:SF64">
    <property type="entry name" value="AI-2 TRANSPORT PROTEIN TQSA"/>
    <property type="match status" value="1"/>
</dbReference>
<feature type="region of interest" description="Disordered" evidence="6">
    <location>
        <begin position="1"/>
        <end position="23"/>
    </location>
</feature>
<feature type="transmembrane region" description="Helical" evidence="7">
    <location>
        <begin position="248"/>
        <end position="268"/>
    </location>
</feature>
<dbReference type="Proteomes" id="UP000271700">
    <property type="component" value="Unassembled WGS sequence"/>
</dbReference>
<dbReference type="PANTHER" id="PTHR21716">
    <property type="entry name" value="TRANSMEMBRANE PROTEIN"/>
    <property type="match status" value="1"/>
</dbReference>
<feature type="transmembrane region" description="Helical" evidence="7">
    <location>
        <begin position="84"/>
        <end position="105"/>
    </location>
</feature>
<accession>A0A497ZSB9</accession>
<dbReference type="Pfam" id="PF01594">
    <property type="entry name" value="AI-2E_transport"/>
    <property type="match status" value="1"/>
</dbReference>
<feature type="transmembrane region" description="Helical" evidence="7">
    <location>
        <begin position="280"/>
        <end position="301"/>
    </location>
</feature>
<evidence type="ECO:0000313" key="9">
    <source>
        <dbReference type="Proteomes" id="UP000271700"/>
    </source>
</evidence>
<keyword evidence="4 7" id="KW-1133">Transmembrane helix</keyword>
<feature type="transmembrane region" description="Helical" evidence="7">
    <location>
        <begin position="153"/>
        <end position="181"/>
    </location>
</feature>
<evidence type="ECO:0000256" key="5">
    <source>
        <dbReference type="ARBA" id="ARBA00023136"/>
    </source>
</evidence>
<reference evidence="8 9" key="1">
    <citation type="submission" date="2018-10" db="EMBL/GenBank/DDBJ databases">
        <title>Genomic Encyclopedia of Archaeal and Bacterial Type Strains, Phase II (KMG-II): from individual species to whole genera.</title>
        <authorList>
            <person name="Goeker M."/>
        </authorList>
    </citation>
    <scope>NUCLEOTIDE SEQUENCE [LARGE SCALE GENOMIC DNA]</scope>
    <source>
        <strain evidence="8 9">DSM 29317</strain>
    </source>
</reference>
<feature type="transmembrane region" description="Helical" evidence="7">
    <location>
        <begin position="33"/>
        <end position="52"/>
    </location>
</feature>
<feature type="transmembrane region" description="Helical" evidence="7">
    <location>
        <begin position="218"/>
        <end position="236"/>
    </location>
</feature>
<evidence type="ECO:0000256" key="3">
    <source>
        <dbReference type="ARBA" id="ARBA00022692"/>
    </source>
</evidence>
<dbReference type="STRING" id="981384.GCA_000192475_03322"/>
<evidence type="ECO:0000313" key="8">
    <source>
        <dbReference type="EMBL" id="RLK10672.1"/>
    </source>
</evidence>